<comment type="caution">
    <text evidence="1">The sequence shown here is derived from an EMBL/GenBank/DDBJ whole genome shotgun (WGS) entry which is preliminary data.</text>
</comment>
<evidence type="ECO:0000313" key="1">
    <source>
        <dbReference type="EMBL" id="OBA23621.1"/>
    </source>
</evidence>
<keyword evidence="2" id="KW-1185">Reference proteome</keyword>
<dbReference type="GeneID" id="30028519"/>
<evidence type="ECO:0000313" key="2">
    <source>
        <dbReference type="Proteomes" id="UP000092555"/>
    </source>
</evidence>
<dbReference type="EMBL" id="LXTC01000001">
    <property type="protein sequence ID" value="OBA23621.1"/>
    <property type="molecule type" value="Genomic_DNA"/>
</dbReference>
<name>A0A1A0HHZ2_9ASCO</name>
<protein>
    <submittedName>
        <fullName evidence="1">Uncharacterized protein</fullName>
    </submittedName>
</protein>
<dbReference type="RefSeq" id="XP_018714102.1">
    <property type="nucleotide sequence ID" value="XM_018855543.1"/>
</dbReference>
<reference evidence="1 2" key="1">
    <citation type="submission" date="2016-05" db="EMBL/GenBank/DDBJ databases">
        <title>Comparative genomics of biotechnologically important yeasts.</title>
        <authorList>
            <consortium name="DOE Joint Genome Institute"/>
            <person name="Riley R."/>
            <person name="Haridas S."/>
            <person name="Wolfe K.H."/>
            <person name="Lopes M.R."/>
            <person name="Hittinger C.T."/>
            <person name="Goker M."/>
            <person name="Salamov A."/>
            <person name="Wisecaver J."/>
            <person name="Long T.M."/>
            <person name="Aerts A.L."/>
            <person name="Barry K."/>
            <person name="Choi C."/>
            <person name="Clum A."/>
            <person name="Coughlan A.Y."/>
            <person name="Deshpande S."/>
            <person name="Douglass A.P."/>
            <person name="Hanson S.J."/>
            <person name="Klenk H.-P."/>
            <person name="LaButti K."/>
            <person name="Lapidus A."/>
            <person name="Lindquist E."/>
            <person name="Lipzen A."/>
            <person name="Meier-kolthoff J.P."/>
            <person name="Ohm R.A."/>
            <person name="Otillar R.P."/>
            <person name="Pangilinan J."/>
            <person name="Peng Y."/>
            <person name="Rokas A."/>
            <person name="Rosa C.A."/>
            <person name="Scheuner C."/>
            <person name="Sibirny A.A."/>
            <person name="Slot J.C."/>
            <person name="Stielow J.B."/>
            <person name="Sun H."/>
            <person name="Kurtzman C.P."/>
            <person name="Blackwell M."/>
            <person name="Grigoriev I.V."/>
            <person name="Jeffries T.W."/>
        </authorList>
    </citation>
    <scope>NUCLEOTIDE SEQUENCE [LARGE SCALE GENOMIC DNA]</scope>
    <source>
        <strain evidence="1 2">NRRL YB-4993</strain>
    </source>
</reference>
<proteinExistence type="predicted"/>
<dbReference type="OrthoDB" id="4081031at2759"/>
<dbReference type="Proteomes" id="UP000092555">
    <property type="component" value="Unassembled WGS sequence"/>
</dbReference>
<dbReference type="Pfam" id="PF17316">
    <property type="entry name" value="Perilipin_2"/>
    <property type="match status" value="1"/>
</dbReference>
<sequence>MSKTFTSKSLGHLGSYSFVQSAKSYVLSYRYFAVLANYLVALINSIQMNVVAKSPLVRDFLKTSDAKFDAVVLCNIDAVLVSESYKKIEKRLVTFKERVGEVARTYRAKGAQAFFAFVSKVKTLVSPYKKQATAYAENALCVVVEYKKKGEETVSAYLKPVNDFASSALDKVLPKSKKTTDESKTSAETELAKSMEIVNDTYERSRDLISSKSSEVTSVVLSTYNREFDSTADKNYYVKVASASVNTGVALLKNVNSDYIQPLKETTQSYVQESITNAEEKAEDVVSETTNAVENVSVKLNGSLNGAIPVVSASA</sequence>
<accession>A0A1A0HHZ2</accession>
<organism evidence="1 2">
    <name type="scientific">Metschnikowia bicuspidata var. bicuspidata NRRL YB-4993</name>
    <dbReference type="NCBI Taxonomy" id="869754"/>
    <lineage>
        <taxon>Eukaryota</taxon>
        <taxon>Fungi</taxon>
        <taxon>Dikarya</taxon>
        <taxon>Ascomycota</taxon>
        <taxon>Saccharomycotina</taxon>
        <taxon>Pichiomycetes</taxon>
        <taxon>Metschnikowiaceae</taxon>
        <taxon>Metschnikowia</taxon>
    </lineage>
</organism>
<dbReference type="AlphaFoldDB" id="A0A1A0HHZ2"/>
<gene>
    <name evidence="1" type="ORF">METBIDRAFT_30059</name>
</gene>